<evidence type="ECO:0000256" key="5">
    <source>
        <dbReference type="RuleBase" id="RU361279"/>
    </source>
</evidence>
<organism evidence="6 7">
    <name type="scientific">Anabaena cylindrica (strain ATCC 27899 / PCC 7122)</name>
    <dbReference type="NCBI Taxonomy" id="272123"/>
    <lineage>
        <taxon>Bacteria</taxon>
        <taxon>Bacillati</taxon>
        <taxon>Cyanobacteriota</taxon>
        <taxon>Cyanophyceae</taxon>
        <taxon>Nostocales</taxon>
        <taxon>Nostocaceae</taxon>
        <taxon>Anabaena</taxon>
    </lineage>
</organism>
<sequence>MKNFDSNIKNWTLPKTDLQLNKTKLRRNLLKQRQSLSVEEWREKSDRICLQIQTSIQFTQATTILAYFSFRQEPDLSPLFTDSQHRWGFPRCVGQSLSWHLWEPRDPLQSGNYGINEPHSEAPIIHPDEVDLILVPSVACDQQKYRLGYGGGYYDRLLSSPAWTKKPTLGVVFDFAYLSQLPVANWDKPLQSVVTEVKLHHI</sequence>
<dbReference type="PANTHER" id="PTHR23407:SF1">
    <property type="entry name" value="5-FORMYLTETRAHYDROFOLATE CYCLO-LIGASE"/>
    <property type="match status" value="1"/>
</dbReference>
<dbReference type="GO" id="GO:0005524">
    <property type="term" value="F:ATP binding"/>
    <property type="evidence" value="ECO:0007669"/>
    <property type="project" value="UniProtKB-KW"/>
</dbReference>
<dbReference type="InterPro" id="IPR024185">
    <property type="entry name" value="FTHF_cligase-like_sf"/>
</dbReference>
<dbReference type="Pfam" id="PF01812">
    <property type="entry name" value="5-FTHF_cyc-lig"/>
    <property type="match status" value="1"/>
</dbReference>
<evidence type="ECO:0000313" key="7">
    <source>
        <dbReference type="Proteomes" id="UP000010474"/>
    </source>
</evidence>
<dbReference type="eggNOG" id="COG0212">
    <property type="taxonomic scope" value="Bacteria"/>
</dbReference>
<dbReference type="EMBL" id="CP003659">
    <property type="protein sequence ID" value="AFZ57106.1"/>
    <property type="molecule type" value="Genomic_DNA"/>
</dbReference>
<evidence type="ECO:0000256" key="3">
    <source>
        <dbReference type="ARBA" id="ARBA00022840"/>
    </source>
</evidence>
<proteinExistence type="inferred from homology"/>
<dbReference type="NCBIfam" id="TIGR02727">
    <property type="entry name" value="MTHFS_bact"/>
    <property type="match status" value="1"/>
</dbReference>
<feature type="binding site" evidence="4">
    <location>
        <begin position="146"/>
        <end position="154"/>
    </location>
    <ligand>
        <name>ATP</name>
        <dbReference type="ChEBI" id="CHEBI:30616"/>
    </ligand>
</feature>
<dbReference type="Gene3D" id="3.40.50.10420">
    <property type="entry name" value="NagB/RpiA/CoA transferase-like"/>
    <property type="match status" value="1"/>
</dbReference>
<dbReference type="STRING" id="272123.Anacy_1603"/>
<protein>
    <recommendedName>
        <fullName evidence="5">5-formyltetrahydrofolate cyclo-ligase</fullName>
        <ecNumber evidence="5">6.3.3.2</ecNumber>
    </recommendedName>
</protein>
<dbReference type="PATRIC" id="fig|272123.3.peg.1751"/>
<evidence type="ECO:0000256" key="2">
    <source>
        <dbReference type="ARBA" id="ARBA00022741"/>
    </source>
</evidence>
<dbReference type="GO" id="GO:0030272">
    <property type="term" value="F:5-formyltetrahydrofolate cyclo-ligase activity"/>
    <property type="evidence" value="ECO:0007669"/>
    <property type="project" value="UniProtKB-EC"/>
</dbReference>
<dbReference type="GO" id="GO:0035999">
    <property type="term" value="P:tetrahydrofolate interconversion"/>
    <property type="evidence" value="ECO:0007669"/>
    <property type="project" value="TreeGrafter"/>
</dbReference>
<name>K9ZD44_ANACC</name>
<dbReference type="GO" id="GO:0009396">
    <property type="term" value="P:folic acid-containing compound biosynthetic process"/>
    <property type="evidence" value="ECO:0007669"/>
    <property type="project" value="TreeGrafter"/>
</dbReference>
<accession>K9ZD44</accession>
<dbReference type="PANTHER" id="PTHR23407">
    <property type="entry name" value="ATPASE INHIBITOR/5-FORMYLTETRAHYDROFOLATE CYCLO-LIGASE"/>
    <property type="match status" value="1"/>
</dbReference>
<dbReference type="KEGG" id="acy:Anacy_1603"/>
<dbReference type="PIRSF" id="PIRSF006806">
    <property type="entry name" value="FTHF_cligase"/>
    <property type="match status" value="1"/>
</dbReference>
<dbReference type="RefSeq" id="WP_015213755.1">
    <property type="nucleotide sequence ID" value="NC_019771.1"/>
</dbReference>
<keyword evidence="7" id="KW-1185">Reference proteome</keyword>
<feature type="binding site" evidence="4">
    <location>
        <begin position="22"/>
        <end position="26"/>
    </location>
    <ligand>
        <name>ATP</name>
        <dbReference type="ChEBI" id="CHEBI:30616"/>
    </ligand>
</feature>
<dbReference type="EC" id="6.3.3.2" evidence="5"/>
<comment type="cofactor">
    <cofactor evidence="5">
        <name>Mg(2+)</name>
        <dbReference type="ChEBI" id="CHEBI:18420"/>
    </cofactor>
</comment>
<dbReference type="GO" id="GO:0046872">
    <property type="term" value="F:metal ion binding"/>
    <property type="evidence" value="ECO:0007669"/>
    <property type="project" value="UniProtKB-KW"/>
</dbReference>
<dbReference type="HOGENOM" id="CLU_066245_1_1_3"/>
<dbReference type="InterPro" id="IPR037171">
    <property type="entry name" value="NagB/RpiA_transferase-like"/>
</dbReference>
<keyword evidence="5" id="KW-0479">Metal-binding</keyword>
<evidence type="ECO:0000256" key="4">
    <source>
        <dbReference type="PIRSR" id="PIRSR006806-1"/>
    </source>
</evidence>
<dbReference type="InterPro" id="IPR002698">
    <property type="entry name" value="FTHF_cligase"/>
</dbReference>
<keyword evidence="5" id="KW-0460">Magnesium</keyword>
<evidence type="ECO:0000256" key="1">
    <source>
        <dbReference type="ARBA" id="ARBA00010638"/>
    </source>
</evidence>
<dbReference type="AlphaFoldDB" id="K9ZD44"/>
<keyword evidence="2 4" id="KW-0547">Nucleotide-binding</keyword>
<comment type="catalytic activity">
    <reaction evidence="5">
        <text>(6S)-5-formyl-5,6,7,8-tetrahydrofolate + ATP = (6R)-5,10-methenyltetrahydrofolate + ADP + phosphate</text>
        <dbReference type="Rhea" id="RHEA:10488"/>
        <dbReference type="ChEBI" id="CHEBI:30616"/>
        <dbReference type="ChEBI" id="CHEBI:43474"/>
        <dbReference type="ChEBI" id="CHEBI:57455"/>
        <dbReference type="ChEBI" id="CHEBI:57457"/>
        <dbReference type="ChEBI" id="CHEBI:456216"/>
        <dbReference type="EC" id="6.3.3.2"/>
    </reaction>
</comment>
<dbReference type="OrthoDB" id="9801938at2"/>
<gene>
    <name evidence="6" type="ordered locus">Anacy_1603</name>
</gene>
<dbReference type="SUPFAM" id="SSF100950">
    <property type="entry name" value="NagB/RpiA/CoA transferase-like"/>
    <property type="match status" value="1"/>
</dbReference>
<reference evidence="7" key="1">
    <citation type="journal article" date="2013" name="Proc. Natl. Acad. Sci. U.S.A.">
        <title>Improving the coverage of the cyanobacterial phylum using diversity-driven genome sequencing.</title>
        <authorList>
            <person name="Shih P.M."/>
            <person name="Wu D."/>
            <person name="Latifi A."/>
            <person name="Axen S.D."/>
            <person name="Fewer D.P."/>
            <person name="Talla E."/>
            <person name="Calteau A."/>
            <person name="Cai F."/>
            <person name="Tandeau de Marsac N."/>
            <person name="Rippka R."/>
            <person name="Herdman M."/>
            <person name="Sivonen K."/>
            <person name="Coursin T."/>
            <person name="Laurent T."/>
            <person name="Goodwin L."/>
            <person name="Nolan M."/>
            <person name="Davenport K.W."/>
            <person name="Han C.S."/>
            <person name="Rubin E.M."/>
            <person name="Eisen J.A."/>
            <person name="Woyke T."/>
            <person name="Gugger M."/>
            <person name="Kerfeld C.A."/>
        </authorList>
    </citation>
    <scope>NUCLEOTIDE SEQUENCE [LARGE SCALE GENOMIC DNA]</scope>
    <source>
        <strain evidence="7">ATCC 27899 / PCC 7122</strain>
    </source>
</reference>
<evidence type="ECO:0000313" key="6">
    <source>
        <dbReference type="EMBL" id="AFZ57106.1"/>
    </source>
</evidence>
<comment type="similarity">
    <text evidence="1 5">Belongs to the 5-formyltetrahydrofolate cyclo-ligase family.</text>
</comment>
<feature type="binding site" evidence="4">
    <location>
        <position position="73"/>
    </location>
    <ligand>
        <name>substrate</name>
    </ligand>
</feature>
<keyword evidence="3 4" id="KW-0067">ATP-binding</keyword>
<dbReference type="Proteomes" id="UP000010474">
    <property type="component" value="Chromosome"/>
</dbReference>